<dbReference type="EMBL" id="UXUI01012508">
    <property type="protein sequence ID" value="VDD96937.1"/>
    <property type="molecule type" value="Genomic_DNA"/>
</dbReference>
<evidence type="ECO:0000313" key="2">
    <source>
        <dbReference type="Proteomes" id="UP000274131"/>
    </source>
</evidence>
<accession>A0A0N4VNE2</accession>
<proteinExistence type="predicted"/>
<evidence type="ECO:0000313" key="3">
    <source>
        <dbReference type="WBParaSite" id="EVEC_0001249201-mRNA-1"/>
    </source>
</evidence>
<protein>
    <submittedName>
        <fullName evidence="3">Secreted protein</fullName>
    </submittedName>
</protein>
<gene>
    <name evidence="1" type="ORF">EVEC_LOCUS11688</name>
</gene>
<evidence type="ECO:0000313" key="1">
    <source>
        <dbReference type="EMBL" id="VDD96937.1"/>
    </source>
</evidence>
<dbReference type="WBParaSite" id="EVEC_0001249201-mRNA-1">
    <property type="protein sequence ID" value="EVEC_0001249201-mRNA-1"/>
    <property type="gene ID" value="EVEC_0001249201"/>
</dbReference>
<dbReference type="AlphaFoldDB" id="A0A0N4VNE2"/>
<organism evidence="3">
    <name type="scientific">Enterobius vermicularis</name>
    <name type="common">Human pinworm</name>
    <dbReference type="NCBI Taxonomy" id="51028"/>
    <lineage>
        <taxon>Eukaryota</taxon>
        <taxon>Metazoa</taxon>
        <taxon>Ecdysozoa</taxon>
        <taxon>Nematoda</taxon>
        <taxon>Chromadorea</taxon>
        <taxon>Rhabditida</taxon>
        <taxon>Spirurina</taxon>
        <taxon>Oxyuridomorpha</taxon>
        <taxon>Oxyuroidea</taxon>
        <taxon>Oxyuridae</taxon>
        <taxon>Enterobius</taxon>
    </lineage>
</organism>
<reference evidence="3" key="1">
    <citation type="submission" date="2017-02" db="UniProtKB">
        <authorList>
            <consortium name="WormBaseParasite"/>
        </authorList>
    </citation>
    <scope>IDENTIFICATION</scope>
</reference>
<name>A0A0N4VNE2_ENTVE</name>
<sequence>MIVIHWAVAANYDDDGDDDAAAAVAVAVAVAVAADDDDIQGDDESSPTINVVSIRWMDGRVVCSAQQHNTNWSSMFAARQ</sequence>
<reference evidence="1 2" key="2">
    <citation type="submission" date="2018-10" db="EMBL/GenBank/DDBJ databases">
        <authorList>
            <consortium name="Pathogen Informatics"/>
        </authorList>
    </citation>
    <scope>NUCLEOTIDE SEQUENCE [LARGE SCALE GENOMIC DNA]</scope>
</reference>
<dbReference type="Proteomes" id="UP000274131">
    <property type="component" value="Unassembled WGS sequence"/>
</dbReference>
<keyword evidence="2" id="KW-1185">Reference proteome</keyword>